<keyword evidence="1" id="KW-0808">Transferase</keyword>
<dbReference type="InterPro" id="IPR002213">
    <property type="entry name" value="UDP_glucos_trans"/>
</dbReference>
<reference evidence="2 3" key="1">
    <citation type="journal article" date="2017" name="Front. Genet.">
        <title>Draft sequencing of the heterozygous diploid genome of Satsuma (Citrus unshiu Marc.) using a hybrid assembly approach.</title>
        <authorList>
            <person name="Shimizu T."/>
            <person name="Tanizawa Y."/>
            <person name="Mochizuki T."/>
            <person name="Nagasaki H."/>
            <person name="Yoshioka T."/>
            <person name="Toyoda A."/>
            <person name="Fujiyama A."/>
            <person name="Kaminuma E."/>
            <person name="Nakamura Y."/>
        </authorList>
    </citation>
    <scope>NUCLEOTIDE SEQUENCE [LARGE SCALE GENOMIC DNA]</scope>
    <source>
        <strain evidence="3">cv. Miyagawa wase</strain>
    </source>
</reference>
<gene>
    <name evidence="2" type="ORF">CUMW_276550</name>
</gene>
<dbReference type="PANTHER" id="PTHR48045">
    <property type="entry name" value="UDP-GLYCOSYLTRANSFERASE 72B1"/>
    <property type="match status" value="1"/>
</dbReference>
<dbReference type="Pfam" id="PF00201">
    <property type="entry name" value="UDPGT"/>
    <property type="match status" value="1"/>
</dbReference>
<sequence>MESICEGIPMICQPYFADQMVNSRYSWVALRGETGGEEGIERAIRRVMVEADGQGMEKRAMYLKEKSGYLSTARGSSYQSLGRLTDHILSL</sequence>
<dbReference type="SUPFAM" id="SSF53756">
    <property type="entry name" value="UDP-Glycosyltransferase/glycogen phosphorylase"/>
    <property type="match status" value="1"/>
</dbReference>
<organism evidence="2 3">
    <name type="scientific">Citrus unshiu</name>
    <name type="common">Satsuma mandarin</name>
    <name type="synonym">Citrus nobilis var. unshiu</name>
    <dbReference type="NCBI Taxonomy" id="55188"/>
    <lineage>
        <taxon>Eukaryota</taxon>
        <taxon>Viridiplantae</taxon>
        <taxon>Streptophyta</taxon>
        <taxon>Embryophyta</taxon>
        <taxon>Tracheophyta</taxon>
        <taxon>Spermatophyta</taxon>
        <taxon>Magnoliopsida</taxon>
        <taxon>eudicotyledons</taxon>
        <taxon>Gunneridae</taxon>
        <taxon>Pentapetalae</taxon>
        <taxon>rosids</taxon>
        <taxon>malvids</taxon>
        <taxon>Sapindales</taxon>
        <taxon>Rutaceae</taxon>
        <taxon>Aurantioideae</taxon>
        <taxon>Citrus</taxon>
    </lineage>
</organism>
<dbReference type="PANTHER" id="PTHR48045:SF31">
    <property type="entry name" value="UDP-GLYCOSYLTRANSFERASE 76B1-LIKE"/>
    <property type="match status" value="1"/>
</dbReference>
<evidence type="ECO:0000313" key="3">
    <source>
        <dbReference type="Proteomes" id="UP000236630"/>
    </source>
</evidence>
<dbReference type="EMBL" id="BDQV01001677">
    <property type="protein sequence ID" value="GAY34194.1"/>
    <property type="molecule type" value="Genomic_DNA"/>
</dbReference>
<protein>
    <submittedName>
        <fullName evidence="2">Uncharacterized protein</fullName>
    </submittedName>
</protein>
<evidence type="ECO:0000256" key="1">
    <source>
        <dbReference type="ARBA" id="ARBA00022679"/>
    </source>
</evidence>
<evidence type="ECO:0000313" key="2">
    <source>
        <dbReference type="EMBL" id="GAY34194.1"/>
    </source>
</evidence>
<dbReference type="AlphaFoldDB" id="A0A2H5N1S0"/>
<comment type="caution">
    <text evidence="2">The sequence shown here is derived from an EMBL/GenBank/DDBJ whole genome shotgun (WGS) entry which is preliminary data.</text>
</comment>
<dbReference type="Proteomes" id="UP000236630">
    <property type="component" value="Unassembled WGS sequence"/>
</dbReference>
<keyword evidence="3" id="KW-1185">Reference proteome</keyword>
<proteinExistence type="predicted"/>
<dbReference type="Gene3D" id="3.40.50.2000">
    <property type="entry name" value="Glycogen Phosphorylase B"/>
    <property type="match status" value="1"/>
</dbReference>
<name>A0A2H5N1S0_CITUN</name>
<accession>A0A2H5N1S0</accession>
<dbReference type="GO" id="GO:0008194">
    <property type="term" value="F:UDP-glycosyltransferase activity"/>
    <property type="evidence" value="ECO:0007669"/>
    <property type="project" value="InterPro"/>
</dbReference>